<dbReference type="InterPro" id="IPR002560">
    <property type="entry name" value="Transposase_DDE"/>
</dbReference>
<reference evidence="2" key="1">
    <citation type="submission" date="2019-02" db="EMBL/GenBank/DDBJ databases">
        <authorList>
            <person name="Gruber-Vodicka R. H."/>
            <person name="Seah K. B. B."/>
        </authorList>
    </citation>
    <scope>NUCLEOTIDE SEQUENCE</scope>
    <source>
        <strain evidence="2">BECK_BY1</strain>
    </source>
</reference>
<name>A0A450ZPH5_9GAMM</name>
<protein>
    <submittedName>
        <fullName evidence="2">Transposase</fullName>
    </submittedName>
</protein>
<gene>
    <name evidence="2" type="ORF">BECKTUN1418D_GA0071000_103518</name>
</gene>
<proteinExistence type="predicted"/>
<feature type="domain" description="Transposase IS204/IS1001/IS1096/IS1165 DDE" evidence="1">
    <location>
        <begin position="35"/>
        <end position="89"/>
    </location>
</feature>
<dbReference type="Pfam" id="PF01610">
    <property type="entry name" value="DDE_Tnp_ISL3"/>
    <property type="match status" value="1"/>
</dbReference>
<dbReference type="EMBL" id="CAADFX010000035">
    <property type="protein sequence ID" value="VFK55670.1"/>
    <property type="molecule type" value="Genomic_DNA"/>
</dbReference>
<dbReference type="AlphaFoldDB" id="A0A450ZPH5"/>
<evidence type="ECO:0000313" key="2">
    <source>
        <dbReference type="EMBL" id="VFK55670.1"/>
    </source>
</evidence>
<evidence type="ECO:0000259" key="1">
    <source>
        <dbReference type="Pfam" id="PF01610"/>
    </source>
</evidence>
<organism evidence="2">
    <name type="scientific">Candidatus Kentrum sp. TUN</name>
    <dbReference type="NCBI Taxonomy" id="2126343"/>
    <lineage>
        <taxon>Bacteria</taxon>
        <taxon>Pseudomonadati</taxon>
        <taxon>Pseudomonadota</taxon>
        <taxon>Gammaproteobacteria</taxon>
        <taxon>Candidatus Kentrum</taxon>
    </lineage>
</organism>
<accession>A0A450ZPH5</accession>
<sequence length="109" mass="12744">MSALCAETERGLGLAPRMDSIRIFVLPIHEPKEQGLKPALTKSRWLLLRRSENLTKDHQDTKLKRLVKLNLTTIRSYLLKKKFKLFWHHVPPLLGRTILEHLVHKNHAL</sequence>